<organism evidence="1 2">
    <name type="scientific">Cellulomonas septica</name>
    <dbReference type="NCBI Taxonomy" id="285080"/>
    <lineage>
        <taxon>Bacteria</taxon>
        <taxon>Bacillati</taxon>
        <taxon>Actinomycetota</taxon>
        <taxon>Actinomycetes</taxon>
        <taxon>Micrococcales</taxon>
        <taxon>Cellulomonadaceae</taxon>
        <taxon>Cellulomonas</taxon>
    </lineage>
</organism>
<evidence type="ECO:0000313" key="1">
    <source>
        <dbReference type="EMBL" id="NKY39508.1"/>
    </source>
</evidence>
<protein>
    <submittedName>
        <fullName evidence="1">Amidohydrolase</fullName>
    </submittedName>
</protein>
<accession>A0ABX1JYU2</accession>
<evidence type="ECO:0000313" key="2">
    <source>
        <dbReference type="Proteomes" id="UP000777774"/>
    </source>
</evidence>
<feature type="non-terminal residue" evidence="1">
    <location>
        <position position="1"/>
    </location>
</feature>
<sequence>DGRWLGLRVGDPADLVLLDDDPVARGRTAGALRDMPVAGTLVAGGWTHRTL</sequence>
<keyword evidence="2" id="KW-1185">Reference proteome</keyword>
<comment type="caution">
    <text evidence="1">The sequence shown here is derived from an EMBL/GenBank/DDBJ whole genome shotgun (WGS) entry which is preliminary data.</text>
</comment>
<name>A0ABX1JYU2_9CELL</name>
<proteinExistence type="predicted"/>
<dbReference type="EMBL" id="JAAXOY010000162">
    <property type="protein sequence ID" value="NKY39508.1"/>
    <property type="molecule type" value="Genomic_DNA"/>
</dbReference>
<gene>
    <name evidence="1" type="ORF">HGA02_08205</name>
</gene>
<reference evidence="1 2" key="1">
    <citation type="submission" date="2020-04" db="EMBL/GenBank/DDBJ databases">
        <title>MicrobeNet Type strains.</title>
        <authorList>
            <person name="Nicholson A.C."/>
        </authorList>
    </citation>
    <scope>NUCLEOTIDE SEQUENCE [LARGE SCALE GENOMIC DNA]</scope>
    <source>
        <strain evidence="1 2">ATCC BAA-787</strain>
    </source>
</reference>
<dbReference type="Proteomes" id="UP000777774">
    <property type="component" value="Unassembled WGS sequence"/>
</dbReference>